<keyword evidence="6" id="KW-1185">Reference proteome</keyword>
<dbReference type="GO" id="GO:0048038">
    <property type="term" value="F:quinone binding"/>
    <property type="evidence" value="ECO:0007669"/>
    <property type="project" value="TreeGrafter"/>
</dbReference>
<sequence>MLAVVSGGGSGVGRAVARTLATHGDVLAGVAVLGRRREKLDETLREVEAAAAEDKNSVHAKVLPVACDVGDAQDIARAVAEIKAGFDNKAPIGVLVNAAGTLQESLLLRTSAESMEETLRVNLLGPMLLSKAVLKDLMRCSSKNPTSWAPAGEGGWPGPSIVNIGSVVGSMGNAGQTAYSASKAGLVGFSKSLAREVAGKGIRVNLVEPGFLATEMTEHLDAESTTARIPLGRYGFAEEIASMIDYLAMDPRASYVTGQVLRVDGGLLM</sequence>
<dbReference type="Gene3D" id="3.40.50.720">
    <property type="entry name" value="NAD(P)-binding Rossmann-like Domain"/>
    <property type="match status" value="1"/>
</dbReference>
<dbReference type="GO" id="GO:0006633">
    <property type="term" value="P:fatty acid biosynthetic process"/>
    <property type="evidence" value="ECO:0007669"/>
    <property type="project" value="TreeGrafter"/>
</dbReference>
<evidence type="ECO:0000256" key="1">
    <source>
        <dbReference type="ARBA" id="ARBA00006484"/>
    </source>
</evidence>
<dbReference type="AlphaFoldDB" id="A0A2R5GV06"/>
<dbReference type="FunFam" id="3.40.50.720:FF:000173">
    <property type="entry name" value="3-oxoacyl-[acyl-carrier protein] reductase"/>
    <property type="match status" value="1"/>
</dbReference>
<evidence type="ECO:0000259" key="4">
    <source>
        <dbReference type="SMART" id="SM00822"/>
    </source>
</evidence>
<dbReference type="PROSITE" id="PS00061">
    <property type="entry name" value="ADH_SHORT"/>
    <property type="match status" value="1"/>
</dbReference>
<dbReference type="PRINTS" id="PR00080">
    <property type="entry name" value="SDRFAMILY"/>
</dbReference>
<dbReference type="SMART" id="SM00822">
    <property type="entry name" value="PKS_KR"/>
    <property type="match status" value="1"/>
</dbReference>
<organism evidence="5 6">
    <name type="scientific">Hondaea fermentalgiana</name>
    <dbReference type="NCBI Taxonomy" id="2315210"/>
    <lineage>
        <taxon>Eukaryota</taxon>
        <taxon>Sar</taxon>
        <taxon>Stramenopiles</taxon>
        <taxon>Bigyra</taxon>
        <taxon>Labyrinthulomycetes</taxon>
        <taxon>Thraustochytrida</taxon>
        <taxon>Thraustochytriidae</taxon>
        <taxon>Hondaea</taxon>
    </lineage>
</organism>
<dbReference type="InterPro" id="IPR057326">
    <property type="entry name" value="KR_dom"/>
</dbReference>
<dbReference type="SUPFAM" id="SSF51735">
    <property type="entry name" value="NAD(P)-binding Rossmann-fold domains"/>
    <property type="match status" value="1"/>
</dbReference>
<dbReference type="OrthoDB" id="1393670at2759"/>
<dbReference type="PRINTS" id="PR00081">
    <property type="entry name" value="GDHRDH"/>
</dbReference>
<dbReference type="InParanoid" id="A0A2R5GV06"/>
<evidence type="ECO:0000313" key="5">
    <source>
        <dbReference type="EMBL" id="GBG34692.1"/>
    </source>
</evidence>
<keyword evidence="2" id="KW-0560">Oxidoreductase</keyword>
<comment type="similarity">
    <text evidence="1">Belongs to the short-chain dehydrogenases/reductases (SDR) family.</text>
</comment>
<dbReference type="Proteomes" id="UP000241890">
    <property type="component" value="Unassembled WGS sequence"/>
</dbReference>
<protein>
    <submittedName>
        <fullName evidence="5">Carbonyl reductase family member 4</fullName>
    </submittedName>
</protein>
<name>A0A2R5GV06_9STRA</name>
<reference evidence="5 6" key="1">
    <citation type="submission" date="2017-12" db="EMBL/GenBank/DDBJ databases">
        <title>Sequencing, de novo assembly and annotation of complete genome of a new Thraustochytrid species, strain FCC1311.</title>
        <authorList>
            <person name="Sedici K."/>
            <person name="Godart F."/>
            <person name="Aiese Cigliano R."/>
            <person name="Sanseverino W."/>
            <person name="Barakat M."/>
            <person name="Ortet P."/>
            <person name="Marechal E."/>
            <person name="Cagnac O."/>
            <person name="Amato A."/>
        </authorList>
    </citation>
    <scope>NUCLEOTIDE SEQUENCE [LARGE SCALE GENOMIC DNA]</scope>
</reference>
<evidence type="ECO:0000256" key="3">
    <source>
        <dbReference type="SAM" id="Coils"/>
    </source>
</evidence>
<evidence type="ECO:0000313" key="6">
    <source>
        <dbReference type="Proteomes" id="UP000241890"/>
    </source>
</evidence>
<comment type="caution">
    <text evidence="5">The sequence shown here is derived from an EMBL/GenBank/DDBJ whole genome shotgun (WGS) entry which is preliminary data.</text>
</comment>
<dbReference type="InterPro" id="IPR002347">
    <property type="entry name" value="SDR_fam"/>
</dbReference>
<dbReference type="PANTHER" id="PTHR42760:SF133">
    <property type="entry name" value="3-OXOACYL-[ACYL-CARRIER-PROTEIN] REDUCTASE"/>
    <property type="match status" value="1"/>
</dbReference>
<dbReference type="Pfam" id="PF13561">
    <property type="entry name" value="adh_short_C2"/>
    <property type="match status" value="1"/>
</dbReference>
<proteinExistence type="inferred from homology"/>
<gene>
    <name evidence="5" type="ORF">FCC1311_105831</name>
</gene>
<dbReference type="EMBL" id="BEYU01000209">
    <property type="protein sequence ID" value="GBG34692.1"/>
    <property type="molecule type" value="Genomic_DNA"/>
</dbReference>
<dbReference type="InterPro" id="IPR036291">
    <property type="entry name" value="NAD(P)-bd_dom_sf"/>
</dbReference>
<evidence type="ECO:0000256" key="2">
    <source>
        <dbReference type="ARBA" id="ARBA00023002"/>
    </source>
</evidence>
<keyword evidence="3" id="KW-0175">Coiled coil</keyword>
<dbReference type="PANTHER" id="PTHR42760">
    <property type="entry name" value="SHORT-CHAIN DEHYDROGENASES/REDUCTASES FAMILY MEMBER"/>
    <property type="match status" value="1"/>
</dbReference>
<feature type="domain" description="Ketoreductase" evidence="4">
    <location>
        <begin position="3"/>
        <end position="210"/>
    </location>
</feature>
<accession>A0A2R5GV06</accession>
<feature type="coiled-coil region" evidence="3">
    <location>
        <begin position="30"/>
        <end position="57"/>
    </location>
</feature>
<dbReference type="InterPro" id="IPR020904">
    <property type="entry name" value="Sc_DH/Rdtase_CS"/>
</dbReference>
<dbReference type="GO" id="GO:0016616">
    <property type="term" value="F:oxidoreductase activity, acting on the CH-OH group of donors, NAD or NADP as acceptor"/>
    <property type="evidence" value="ECO:0007669"/>
    <property type="project" value="UniProtKB-ARBA"/>
</dbReference>